<keyword evidence="2 4" id="KW-0238">DNA-binding</keyword>
<dbReference type="PRINTS" id="PR00455">
    <property type="entry name" value="HTHTETR"/>
</dbReference>
<dbReference type="InterPro" id="IPR001647">
    <property type="entry name" value="HTH_TetR"/>
</dbReference>
<gene>
    <name evidence="6" type="ORF">ACFFTU_27660</name>
</gene>
<feature type="domain" description="HTH tetR-type" evidence="5">
    <location>
        <begin position="4"/>
        <end position="64"/>
    </location>
</feature>
<dbReference type="Pfam" id="PF16925">
    <property type="entry name" value="TetR_C_13"/>
    <property type="match status" value="1"/>
</dbReference>
<name>A0ABV5PKI0_STRCM</name>
<dbReference type="InterPro" id="IPR011075">
    <property type="entry name" value="TetR_C"/>
</dbReference>
<evidence type="ECO:0000313" key="6">
    <source>
        <dbReference type="EMBL" id="MFB9523727.1"/>
    </source>
</evidence>
<dbReference type="InterPro" id="IPR009057">
    <property type="entry name" value="Homeodomain-like_sf"/>
</dbReference>
<dbReference type="EMBL" id="JBHMCR010000019">
    <property type="protein sequence ID" value="MFB9523727.1"/>
    <property type="molecule type" value="Genomic_DNA"/>
</dbReference>
<accession>A0ABV5PKI0</accession>
<keyword evidence="1" id="KW-0805">Transcription regulation</keyword>
<dbReference type="PROSITE" id="PS50977">
    <property type="entry name" value="HTH_TETR_2"/>
    <property type="match status" value="1"/>
</dbReference>
<evidence type="ECO:0000313" key="7">
    <source>
        <dbReference type="Proteomes" id="UP001589718"/>
    </source>
</evidence>
<proteinExistence type="predicted"/>
<dbReference type="PANTHER" id="PTHR47506:SF1">
    <property type="entry name" value="HTH-TYPE TRANSCRIPTIONAL REGULATOR YJDC"/>
    <property type="match status" value="1"/>
</dbReference>
<reference evidence="6 7" key="1">
    <citation type="submission" date="2024-09" db="EMBL/GenBank/DDBJ databases">
        <authorList>
            <person name="Sun Q."/>
            <person name="Mori K."/>
        </authorList>
    </citation>
    <scope>NUCLEOTIDE SEQUENCE [LARGE SCALE GENOMIC DNA]</scope>
    <source>
        <strain evidence="6 7">JCM 4362</strain>
    </source>
</reference>
<evidence type="ECO:0000256" key="4">
    <source>
        <dbReference type="PROSITE-ProRule" id="PRU00335"/>
    </source>
</evidence>
<keyword evidence="3" id="KW-0804">Transcription</keyword>
<dbReference type="Proteomes" id="UP001589718">
    <property type="component" value="Unassembled WGS sequence"/>
</dbReference>
<evidence type="ECO:0000256" key="3">
    <source>
        <dbReference type="ARBA" id="ARBA00023163"/>
    </source>
</evidence>
<evidence type="ECO:0000256" key="2">
    <source>
        <dbReference type="ARBA" id="ARBA00023125"/>
    </source>
</evidence>
<dbReference type="SUPFAM" id="SSF46689">
    <property type="entry name" value="Homeodomain-like"/>
    <property type="match status" value="1"/>
</dbReference>
<dbReference type="InterPro" id="IPR036271">
    <property type="entry name" value="Tet_transcr_reg_TetR-rel_C_sf"/>
</dbReference>
<dbReference type="Pfam" id="PF00440">
    <property type="entry name" value="TetR_N"/>
    <property type="match status" value="1"/>
</dbReference>
<dbReference type="Gene3D" id="1.10.357.10">
    <property type="entry name" value="Tetracycline Repressor, domain 2"/>
    <property type="match status" value="1"/>
</dbReference>
<sequence length="189" mass="19863">MDPETAEIRVLDAAEALFNERGVQSVGMDAIRTASGVSLKRLYQAYPSKSDLLEAVLRRRDEAVNAGVEGYVASGEDPRARVLAVFDFLADWFTDPAFRGCVFINTYGEMGGVSESVATVARGHKLGLRSRLAELLAETDVPPTAREPLAAQLALLANGAMATAAITGAPDTAQQAKAAAELLLDAAGA</sequence>
<evidence type="ECO:0000259" key="5">
    <source>
        <dbReference type="PROSITE" id="PS50977"/>
    </source>
</evidence>
<evidence type="ECO:0000256" key="1">
    <source>
        <dbReference type="ARBA" id="ARBA00023015"/>
    </source>
</evidence>
<dbReference type="PANTHER" id="PTHR47506">
    <property type="entry name" value="TRANSCRIPTIONAL REGULATORY PROTEIN"/>
    <property type="match status" value="1"/>
</dbReference>
<dbReference type="SUPFAM" id="SSF48498">
    <property type="entry name" value="Tetracyclin repressor-like, C-terminal domain"/>
    <property type="match status" value="1"/>
</dbReference>
<feature type="DNA-binding region" description="H-T-H motif" evidence="4">
    <location>
        <begin position="27"/>
        <end position="46"/>
    </location>
</feature>
<protein>
    <submittedName>
        <fullName evidence="6">TetR/AcrR family transcriptional regulator</fullName>
    </submittedName>
</protein>
<comment type="caution">
    <text evidence="6">The sequence shown here is derived from an EMBL/GenBank/DDBJ whole genome shotgun (WGS) entry which is preliminary data.</text>
</comment>
<organism evidence="6 7">
    <name type="scientific">Streptomyces cremeus</name>
    <dbReference type="NCBI Taxonomy" id="66881"/>
    <lineage>
        <taxon>Bacteria</taxon>
        <taxon>Bacillati</taxon>
        <taxon>Actinomycetota</taxon>
        <taxon>Actinomycetes</taxon>
        <taxon>Kitasatosporales</taxon>
        <taxon>Streptomycetaceae</taxon>
        <taxon>Streptomyces</taxon>
    </lineage>
</organism>
<dbReference type="RefSeq" id="WP_345218905.1">
    <property type="nucleotide sequence ID" value="NZ_BAAAXE010000001.1"/>
</dbReference>
<keyword evidence="7" id="KW-1185">Reference proteome</keyword>